<dbReference type="GO" id="GO:0042555">
    <property type="term" value="C:MCM complex"/>
    <property type="evidence" value="ECO:0007669"/>
    <property type="project" value="TreeGrafter"/>
</dbReference>
<dbReference type="AlphaFoldDB" id="A0A0S4JF20"/>
<dbReference type="Proteomes" id="UP000051952">
    <property type="component" value="Unassembled WGS sequence"/>
</dbReference>
<proteinExistence type="predicted"/>
<evidence type="ECO:0000313" key="3">
    <source>
        <dbReference type="Proteomes" id="UP000051952"/>
    </source>
</evidence>
<evidence type="ECO:0000313" key="2">
    <source>
        <dbReference type="EMBL" id="CUG90084.1"/>
    </source>
</evidence>
<dbReference type="GO" id="GO:0005524">
    <property type="term" value="F:ATP binding"/>
    <property type="evidence" value="ECO:0007669"/>
    <property type="project" value="InterPro"/>
</dbReference>
<gene>
    <name evidence="2" type="ORF">BSAL_24920</name>
</gene>
<dbReference type="InterPro" id="IPR031327">
    <property type="entry name" value="MCM"/>
</dbReference>
<sequence>MRGQAQRQTNVVTARTLLSLIRISQANARLRLSDRVTDVDVREAARLLDCSKASLNDKVPGAGGGGGSRMLSATDAGVFTMIKEVAAGRTIVPLSDLRLALAVKGVTEAQLQQCVTTYSTVGVWVQEGNNLEFS</sequence>
<dbReference type="GO" id="GO:0017116">
    <property type="term" value="F:single-stranded DNA helicase activity"/>
    <property type="evidence" value="ECO:0007669"/>
    <property type="project" value="TreeGrafter"/>
</dbReference>
<protein>
    <submittedName>
        <fullName evidence="2">Minichromosomal maintenance complex subunit, putative</fullName>
    </submittedName>
</protein>
<dbReference type="InterPro" id="IPR041562">
    <property type="entry name" value="MCM_lid"/>
</dbReference>
<dbReference type="GO" id="GO:0005634">
    <property type="term" value="C:nucleus"/>
    <property type="evidence" value="ECO:0007669"/>
    <property type="project" value="TreeGrafter"/>
</dbReference>
<dbReference type="GO" id="GO:0000727">
    <property type="term" value="P:double-strand break repair via break-induced replication"/>
    <property type="evidence" value="ECO:0007669"/>
    <property type="project" value="TreeGrafter"/>
</dbReference>
<keyword evidence="3" id="KW-1185">Reference proteome</keyword>
<evidence type="ECO:0000259" key="1">
    <source>
        <dbReference type="Pfam" id="PF17855"/>
    </source>
</evidence>
<dbReference type="Pfam" id="PF17855">
    <property type="entry name" value="MCM_lid"/>
    <property type="match status" value="1"/>
</dbReference>
<dbReference type="GO" id="GO:0006270">
    <property type="term" value="P:DNA replication initiation"/>
    <property type="evidence" value="ECO:0007669"/>
    <property type="project" value="TreeGrafter"/>
</dbReference>
<name>A0A0S4JF20_BODSA</name>
<reference evidence="3" key="1">
    <citation type="submission" date="2015-09" db="EMBL/GenBank/DDBJ databases">
        <authorList>
            <consortium name="Pathogen Informatics"/>
        </authorList>
    </citation>
    <scope>NUCLEOTIDE SEQUENCE [LARGE SCALE GENOMIC DNA]</scope>
    <source>
        <strain evidence="3">Lake Konstanz</strain>
    </source>
</reference>
<accession>A0A0S4JF20</accession>
<dbReference type="InterPro" id="IPR027417">
    <property type="entry name" value="P-loop_NTPase"/>
</dbReference>
<dbReference type="EMBL" id="CYKH01001791">
    <property type="protein sequence ID" value="CUG90084.1"/>
    <property type="molecule type" value="Genomic_DNA"/>
</dbReference>
<feature type="domain" description="MCM AAA-lid" evidence="1">
    <location>
        <begin position="2"/>
        <end position="51"/>
    </location>
</feature>
<dbReference type="Gene3D" id="3.40.50.300">
    <property type="entry name" value="P-loop containing nucleotide triphosphate hydrolases"/>
    <property type="match status" value="1"/>
</dbReference>
<dbReference type="GO" id="GO:0006271">
    <property type="term" value="P:DNA strand elongation involved in DNA replication"/>
    <property type="evidence" value="ECO:0007669"/>
    <property type="project" value="TreeGrafter"/>
</dbReference>
<dbReference type="VEuPathDB" id="TriTrypDB:BSAL_24920"/>
<dbReference type="OrthoDB" id="3207464at2759"/>
<dbReference type="PANTHER" id="PTHR11630">
    <property type="entry name" value="DNA REPLICATION LICENSING FACTOR MCM FAMILY MEMBER"/>
    <property type="match status" value="1"/>
</dbReference>
<dbReference type="PANTHER" id="PTHR11630:SF26">
    <property type="entry name" value="DNA REPLICATION LICENSING FACTOR MCM7"/>
    <property type="match status" value="1"/>
</dbReference>
<organism evidence="2 3">
    <name type="scientific">Bodo saltans</name>
    <name type="common">Flagellated protozoan</name>
    <dbReference type="NCBI Taxonomy" id="75058"/>
    <lineage>
        <taxon>Eukaryota</taxon>
        <taxon>Discoba</taxon>
        <taxon>Euglenozoa</taxon>
        <taxon>Kinetoplastea</taxon>
        <taxon>Metakinetoplastina</taxon>
        <taxon>Eubodonida</taxon>
        <taxon>Bodonidae</taxon>
        <taxon>Bodo</taxon>
    </lineage>
</organism>
<dbReference type="GO" id="GO:0003697">
    <property type="term" value="F:single-stranded DNA binding"/>
    <property type="evidence" value="ECO:0007669"/>
    <property type="project" value="TreeGrafter"/>
</dbReference>